<gene>
    <name evidence="2" type="ORF">PT015_06665</name>
</gene>
<organism evidence="2 3">
    <name type="scientific">Candidatus Mycobacterium wuenschmannii</name>
    <dbReference type="NCBI Taxonomy" id="3027808"/>
    <lineage>
        <taxon>Bacteria</taxon>
        <taxon>Bacillati</taxon>
        <taxon>Actinomycetota</taxon>
        <taxon>Actinomycetes</taxon>
        <taxon>Mycobacteriales</taxon>
        <taxon>Mycobacteriaceae</taxon>
        <taxon>Mycobacterium</taxon>
    </lineage>
</organism>
<reference evidence="2 3" key="1">
    <citation type="journal article" date="2023" name="Microbiol. Resour. Announc.">
        <title>Complete Genome Sequence of Mycobacterium wuenschmanii, a novel Nontuberculous Mycobacterium Isolated from a captive population of Amazon Milk Frogs.</title>
        <authorList>
            <person name="Hicks J."/>
            <person name="Zeineldin M."/>
            <person name="Ward H."/>
            <person name="Wuenschmann A."/>
            <person name="Camp P."/>
            <person name="Farrell D."/>
            <person name="Lehman K."/>
            <person name="Thacker T."/>
            <person name="Cuthbert E."/>
        </authorList>
    </citation>
    <scope>NUCLEOTIDE SEQUENCE [LARGE SCALE GENOMIC DNA]</scope>
    <source>
        <strain evidence="2 3">Wuenschmanii</strain>
    </source>
</reference>
<dbReference type="Proteomes" id="UP001236585">
    <property type="component" value="Chromosome"/>
</dbReference>
<evidence type="ECO:0000259" key="1">
    <source>
        <dbReference type="PROSITE" id="PS51674"/>
    </source>
</evidence>
<protein>
    <submittedName>
        <fullName evidence="2">WhiB family transcriptional regulator</fullName>
    </submittedName>
</protein>
<dbReference type="InterPro" id="IPR034768">
    <property type="entry name" value="4FE4S_WBL"/>
</dbReference>
<name>A0ABY8W2U1_9MYCO</name>
<proteinExistence type="predicted"/>
<feature type="domain" description="4Fe-4S Wbl-type" evidence="1">
    <location>
        <begin position="12"/>
        <end position="66"/>
    </location>
</feature>
<dbReference type="RefSeq" id="WP_285190968.1">
    <property type="nucleotide sequence ID" value="NZ_CP126981.1"/>
</dbReference>
<sequence>MLDLSRTLTSAPCLDDADRWLDGGDDPELKALCRACPRRWRCAKEAVDTPGAQGMWSGVHIPEYGRGRTFAMRQLRSLAAHGKREAWAQSG</sequence>
<accession>A0ABY8W2U1</accession>
<evidence type="ECO:0000313" key="2">
    <source>
        <dbReference type="EMBL" id="WIM90208.1"/>
    </source>
</evidence>
<dbReference type="EMBL" id="CP126981">
    <property type="protein sequence ID" value="WIM90208.1"/>
    <property type="molecule type" value="Genomic_DNA"/>
</dbReference>
<dbReference type="Pfam" id="PF02467">
    <property type="entry name" value="Whib"/>
    <property type="match status" value="1"/>
</dbReference>
<dbReference type="PROSITE" id="PS51674">
    <property type="entry name" value="4FE4S_WBL"/>
    <property type="match status" value="1"/>
</dbReference>
<keyword evidence="3" id="KW-1185">Reference proteome</keyword>
<evidence type="ECO:0000313" key="3">
    <source>
        <dbReference type="Proteomes" id="UP001236585"/>
    </source>
</evidence>